<reference evidence="1 2" key="1">
    <citation type="journal article" date="2018" name="Front. Plant Sci.">
        <title>Red Clover (Trifolium pratense) and Zigzag Clover (T. medium) - A Picture of Genomic Similarities and Differences.</title>
        <authorList>
            <person name="Dluhosova J."/>
            <person name="Istvanek J."/>
            <person name="Nedelnik J."/>
            <person name="Repkova J."/>
        </authorList>
    </citation>
    <scope>NUCLEOTIDE SEQUENCE [LARGE SCALE GENOMIC DNA]</scope>
    <source>
        <strain evidence="2">cv. 10/8</strain>
        <tissue evidence="1">Leaf</tissue>
    </source>
</reference>
<feature type="non-terminal residue" evidence="1">
    <location>
        <position position="24"/>
    </location>
</feature>
<accession>A0A392SG53</accession>
<proteinExistence type="predicted"/>
<dbReference type="Proteomes" id="UP000265520">
    <property type="component" value="Unassembled WGS sequence"/>
</dbReference>
<name>A0A392SG53_9FABA</name>
<keyword evidence="2" id="KW-1185">Reference proteome</keyword>
<comment type="caution">
    <text evidence="1">The sequence shown here is derived from an EMBL/GenBank/DDBJ whole genome shotgun (WGS) entry which is preliminary data.</text>
</comment>
<evidence type="ECO:0000313" key="2">
    <source>
        <dbReference type="Proteomes" id="UP000265520"/>
    </source>
</evidence>
<dbReference type="AlphaFoldDB" id="A0A392SG53"/>
<evidence type="ECO:0000313" key="1">
    <source>
        <dbReference type="EMBL" id="MCI46836.1"/>
    </source>
</evidence>
<dbReference type="EMBL" id="LXQA010363483">
    <property type="protein sequence ID" value="MCI46836.1"/>
    <property type="molecule type" value="Genomic_DNA"/>
</dbReference>
<protein>
    <submittedName>
        <fullName evidence="1">Uncharacterized protein</fullName>
    </submittedName>
</protein>
<organism evidence="1 2">
    <name type="scientific">Trifolium medium</name>
    <dbReference type="NCBI Taxonomy" id="97028"/>
    <lineage>
        <taxon>Eukaryota</taxon>
        <taxon>Viridiplantae</taxon>
        <taxon>Streptophyta</taxon>
        <taxon>Embryophyta</taxon>
        <taxon>Tracheophyta</taxon>
        <taxon>Spermatophyta</taxon>
        <taxon>Magnoliopsida</taxon>
        <taxon>eudicotyledons</taxon>
        <taxon>Gunneridae</taxon>
        <taxon>Pentapetalae</taxon>
        <taxon>rosids</taxon>
        <taxon>fabids</taxon>
        <taxon>Fabales</taxon>
        <taxon>Fabaceae</taxon>
        <taxon>Papilionoideae</taxon>
        <taxon>50 kb inversion clade</taxon>
        <taxon>NPAAA clade</taxon>
        <taxon>Hologalegina</taxon>
        <taxon>IRL clade</taxon>
        <taxon>Trifolieae</taxon>
        <taxon>Trifolium</taxon>
    </lineage>
</organism>
<sequence>MRAVRIAPFSNRLAQSVPSKIQGL</sequence>